<dbReference type="InterPro" id="IPR039420">
    <property type="entry name" value="WalR-like"/>
</dbReference>
<proteinExistence type="predicted"/>
<dbReference type="InterPro" id="IPR001789">
    <property type="entry name" value="Sig_transdc_resp-reg_receiver"/>
</dbReference>
<evidence type="ECO:0000256" key="9">
    <source>
        <dbReference type="PROSITE-ProRule" id="PRU01091"/>
    </source>
</evidence>
<dbReference type="InterPro" id="IPR011006">
    <property type="entry name" value="CheY-like_superfamily"/>
</dbReference>
<organism evidence="12 13">
    <name type="scientific">Faecalibacterium gallinarum</name>
    <dbReference type="NCBI Taxonomy" id="2903556"/>
    <lineage>
        <taxon>Bacteria</taxon>
        <taxon>Bacillati</taxon>
        <taxon>Bacillota</taxon>
        <taxon>Clostridia</taxon>
        <taxon>Eubacteriales</taxon>
        <taxon>Oscillospiraceae</taxon>
        <taxon>Faecalibacterium</taxon>
    </lineage>
</organism>
<evidence type="ECO:0000256" key="1">
    <source>
        <dbReference type="ARBA" id="ARBA00018672"/>
    </source>
</evidence>
<dbReference type="GO" id="GO:0000156">
    <property type="term" value="F:phosphorelay response regulator activity"/>
    <property type="evidence" value="ECO:0007669"/>
    <property type="project" value="TreeGrafter"/>
</dbReference>
<dbReference type="SMART" id="SM00862">
    <property type="entry name" value="Trans_reg_C"/>
    <property type="match status" value="1"/>
</dbReference>
<evidence type="ECO:0000259" key="11">
    <source>
        <dbReference type="PROSITE" id="PS51755"/>
    </source>
</evidence>
<dbReference type="InterPro" id="IPR001867">
    <property type="entry name" value="OmpR/PhoB-type_DNA-bd"/>
</dbReference>
<dbReference type="GO" id="GO:0006355">
    <property type="term" value="P:regulation of DNA-templated transcription"/>
    <property type="evidence" value="ECO:0007669"/>
    <property type="project" value="InterPro"/>
</dbReference>
<feature type="modified residue" description="4-aspartylphosphate" evidence="8">
    <location>
        <position position="52"/>
    </location>
</feature>
<feature type="domain" description="Response regulatory" evidence="10">
    <location>
        <begin position="3"/>
        <end position="116"/>
    </location>
</feature>
<dbReference type="Gene3D" id="1.10.10.10">
    <property type="entry name" value="Winged helix-like DNA-binding domain superfamily/Winged helix DNA-binding domain"/>
    <property type="match status" value="1"/>
</dbReference>
<dbReference type="Proteomes" id="UP001055185">
    <property type="component" value="Unassembled WGS sequence"/>
</dbReference>
<keyword evidence="13" id="KW-1185">Reference proteome</keyword>
<dbReference type="InterPro" id="IPR036388">
    <property type="entry name" value="WH-like_DNA-bd_sf"/>
</dbReference>
<evidence type="ECO:0000313" key="12">
    <source>
        <dbReference type="EMBL" id="GJN65239.1"/>
    </source>
</evidence>
<gene>
    <name evidence="12" type="ORF">JCM17207_18640</name>
</gene>
<dbReference type="PANTHER" id="PTHR48111">
    <property type="entry name" value="REGULATOR OF RPOS"/>
    <property type="match status" value="1"/>
</dbReference>
<dbReference type="AlphaFoldDB" id="A0AA37J0D9"/>
<name>A0AA37J0D9_9FIRM</name>
<comment type="caution">
    <text evidence="12">The sequence shown here is derived from an EMBL/GenBank/DDBJ whole genome shotgun (WGS) entry which is preliminary data.</text>
</comment>
<comment type="function">
    <text evidence="7">May play the central regulatory role in sporulation. It may be an element of the effector pathway responsible for the activation of sporulation genes in response to nutritional stress. Spo0A may act in concert with spo0H (a sigma factor) to control the expression of some genes that are critical to the sporulation process.</text>
</comment>
<evidence type="ECO:0000256" key="4">
    <source>
        <dbReference type="ARBA" id="ARBA00023015"/>
    </source>
</evidence>
<evidence type="ECO:0000313" key="13">
    <source>
        <dbReference type="Proteomes" id="UP001055185"/>
    </source>
</evidence>
<dbReference type="PROSITE" id="PS51755">
    <property type="entry name" value="OMPR_PHOB"/>
    <property type="match status" value="1"/>
</dbReference>
<dbReference type="GO" id="GO:0005829">
    <property type="term" value="C:cytosol"/>
    <property type="evidence" value="ECO:0007669"/>
    <property type="project" value="TreeGrafter"/>
</dbReference>
<dbReference type="GO" id="GO:0032993">
    <property type="term" value="C:protein-DNA complex"/>
    <property type="evidence" value="ECO:0007669"/>
    <property type="project" value="TreeGrafter"/>
</dbReference>
<keyword evidence="6" id="KW-0804">Transcription</keyword>
<feature type="DNA-binding region" description="OmpR/PhoB-type" evidence="9">
    <location>
        <begin position="128"/>
        <end position="227"/>
    </location>
</feature>
<evidence type="ECO:0000256" key="3">
    <source>
        <dbReference type="ARBA" id="ARBA00023012"/>
    </source>
</evidence>
<dbReference type="SUPFAM" id="SSF52172">
    <property type="entry name" value="CheY-like"/>
    <property type="match status" value="1"/>
</dbReference>
<evidence type="ECO:0000256" key="6">
    <source>
        <dbReference type="ARBA" id="ARBA00023163"/>
    </source>
</evidence>
<evidence type="ECO:0000259" key="10">
    <source>
        <dbReference type="PROSITE" id="PS50110"/>
    </source>
</evidence>
<dbReference type="Pfam" id="PF00486">
    <property type="entry name" value="Trans_reg_C"/>
    <property type="match status" value="1"/>
</dbReference>
<evidence type="ECO:0000256" key="2">
    <source>
        <dbReference type="ARBA" id="ARBA00022553"/>
    </source>
</evidence>
<dbReference type="Pfam" id="PF00072">
    <property type="entry name" value="Response_reg"/>
    <property type="match status" value="1"/>
</dbReference>
<dbReference type="PROSITE" id="PS50110">
    <property type="entry name" value="RESPONSE_REGULATORY"/>
    <property type="match status" value="1"/>
</dbReference>
<sequence>MIRVLMVEDDPVIRETTRRFLETQTDFQVVCAATGEDALARVGEKFDVILLDILLPDINGVDLCQRLRGWFHCPIIFTSCLDDTDTIVRALDLGGDDFLSKPYDHKILLARIMANVRRVKMDSAEPSLQGYRCAAFTLDADSHNVILEGGSAHLADMEYRILALFIRHPRAFFTANELYKKIWGKDSLGDVRTVQVHIHNLRRKIEPDPSRPVYLRNVWGKGYIFEPEGRRPEPAAKNPKSPRS</sequence>
<evidence type="ECO:0000256" key="5">
    <source>
        <dbReference type="ARBA" id="ARBA00023125"/>
    </source>
</evidence>
<keyword evidence="4" id="KW-0805">Transcription regulation</keyword>
<dbReference type="CDD" id="cd17574">
    <property type="entry name" value="REC_OmpR"/>
    <property type="match status" value="1"/>
</dbReference>
<evidence type="ECO:0000256" key="8">
    <source>
        <dbReference type="PROSITE-ProRule" id="PRU00169"/>
    </source>
</evidence>
<keyword evidence="3" id="KW-0902">Two-component regulatory system</keyword>
<dbReference type="EMBL" id="BQKV01000080">
    <property type="protein sequence ID" value="GJN65239.1"/>
    <property type="molecule type" value="Genomic_DNA"/>
</dbReference>
<protein>
    <recommendedName>
        <fullName evidence="1">Stage 0 sporulation protein A homolog</fullName>
    </recommendedName>
</protein>
<dbReference type="SMART" id="SM00448">
    <property type="entry name" value="REC"/>
    <property type="match status" value="1"/>
</dbReference>
<keyword evidence="2 8" id="KW-0597">Phosphoprotein</keyword>
<feature type="domain" description="OmpR/PhoB-type" evidence="11">
    <location>
        <begin position="128"/>
        <end position="227"/>
    </location>
</feature>
<accession>A0AA37J0D9</accession>
<dbReference type="GO" id="GO:0000976">
    <property type="term" value="F:transcription cis-regulatory region binding"/>
    <property type="evidence" value="ECO:0007669"/>
    <property type="project" value="TreeGrafter"/>
</dbReference>
<dbReference type="CDD" id="cd00383">
    <property type="entry name" value="trans_reg_C"/>
    <property type="match status" value="1"/>
</dbReference>
<dbReference type="Gene3D" id="3.40.50.2300">
    <property type="match status" value="1"/>
</dbReference>
<keyword evidence="5 9" id="KW-0238">DNA-binding</keyword>
<reference evidence="12" key="1">
    <citation type="journal article" date="2022" name="Int. J. Syst. Evol. Microbiol.">
        <title>Genome-based, phenotypic and chemotaxonomic classification of Faecalibacterium strains: proposal of three novel species Faecalibacterium duncaniae sp. nov., Faecalibacterium hattorii sp. nov. and Faecalibacterium gallinarum sp. nov. .</title>
        <authorList>
            <person name="Sakamoto M."/>
            <person name="Sakurai N."/>
            <person name="Tanno H."/>
            <person name="Iino T."/>
            <person name="Ohkuma M."/>
            <person name="Endo A."/>
        </authorList>
    </citation>
    <scope>NUCLEOTIDE SEQUENCE</scope>
    <source>
        <strain evidence="12">JCM 17207</strain>
    </source>
</reference>
<dbReference type="PANTHER" id="PTHR48111:SF1">
    <property type="entry name" value="TWO-COMPONENT RESPONSE REGULATOR ORR33"/>
    <property type="match status" value="1"/>
</dbReference>
<evidence type="ECO:0000256" key="7">
    <source>
        <dbReference type="ARBA" id="ARBA00024867"/>
    </source>
</evidence>